<evidence type="ECO:0000259" key="6">
    <source>
        <dbReference type="PROSITE" id="PS50234"/>
    </source>
</evidence>
<dbReference type="InterPro" id="IPR002035">
    <property type="entry name" value="VWF_A"/>
</dbReference>
<organism evidence="7 8">
    <name type="scientific">Pontiella sulfatireligans</name>
    <dbReference type="NCBI Taxonomy" id="2750658"/>
    <lineage>
        <taxon>Bacteria</taxon>
        <taxon>Pseudomonadati</taxon>
        <taxon>Kiritimatiellota</taxon>
        <taxon>Kiritimatiellia</taxon>
        <taxon>Kiritimatiellales</taxon>
        <taxon>Pontiellaceae</taxon>
        <taxon>Pontiella</taxon>
    </lineage>
</organism>
<dbReference type="InterPro" id="IPR050768">
    <property type="entry name" value="UPF0353/GerABKA_families"/>
</dbReference>
<keyword evidence="4 5" id="KW-0472">Membrane</keyword>
<name>A0A6C2UUG3_9BACT</name>
<keyword evidence="8" id="KW-1185">Reference proteome</keyword>
<evidence type="ECO:0000256" key="4">
    <source>
        <dbReference type="ARBA" id="ARBA00023136"/>
    </source>
</evidence>
<dbReference type="AlphaFoldDB" id="A0A6C2UUG3"/>
<evidence type="ECO:0000256" key="2">
    <source>
        <dbReference type="ARBA" id="ARBA00022692"/>
    </source>
</evidence>
<dbReference type="PROSITE" id="PS50234">
    <property type="entry name" value="VWFA"/>
    <property type="match status" value="1"/>
</dbReference>
<dbReference type="PANTHER" id="PTHR22550">
    <property type="entry name" value="SPORE GERMINATION PROTEIN"/>
    <property type="match status" value="1"/>
</dbReference>
<evidence type="ECO:0000256" key="1">
    <source>
        <dbReference type="ARBA" id="ARBA00022475"/>
    </source>
</evidence>
<proteinExistence type="predicted"/>
<evidence type="ECO:0000313" key="7">
    <source>
        <dbReference type="EMBL" id="VGO22797.1"/>
    </source>
</evidence>
<evidence type="ECO:0000256" key="5">
    <source>
        <dbReference type="SAM" id="Phobius"/>
    </source>
</evidence>
<dbReference type="SMART" id="SM00327">
    <property type="entry name" value="VWA"/>
    <property type="match status" value="1"/>
</dbReference>
<dbReference type="Gene3D" id="3.40.50.410">
    <property type="entry name" value="von Willebrand factor, type A domain"/>
    <property type="match status" value="1"/>
</dbReference>
<feature type="domain" description="VWFA" evidence="6">
    <location>
        <begin position="87"/>
        <end position="274"/>
    </location>
</feature>
<protein>
    <recommendedName>
        <fullName evidence="6">VWFA domain-containing protein</fullName>
    </recommendedName>
</protein>
<keyword evidence="1" id="KW-1003">Cell membrane</keyword>
<sequence>MRLAHPILLLLLLLIPLLVWLRSFLMRKQSMQFSNTQVLKNLPKSWRIRIRPILPALYILGWACLVVALARPQRGLDNSRVRTEAVDIILLLDLSESMETQDFQKTNRRLSRLEASKNVIERFLGKRPNDRIGMVGFATLPYAVAPLTLDHGWLIQRMEGLHTGMLDGRRTAIGDGIASASNRLLDSEAKSKVIILLTDGASNSGTLSPENAAQAAAALGIKIYTIGAGGARTGFFRQGQEVDEATLKKIADTTGAKFYRARDLETLEAVYEEIDQLEKTEIEVERFTRFEERSKDWIIAGIALLALEQLLSLSRIGRLP</sequence>
<dbReference type="Pfam" id="PF07584">
    <property type="entry name" value="BatA"/>
    <property type="match status" value="1"/>
</dbReference>
<dbReference type="InterPro" id="IPR024163">
    <property type="entry name" value="Aerotolerance_reg_N"/>
</dbReference>
<evidence type="ECO:0000256" key="3">
    <source>
        <dbReference type="ARBA" id="ARBA00022989"/>
    </source>
</evidence>
<reference evidence="7 8" key="1">
    <citation type="submission" date="2019-04" db="EMBL/GenBank/DDBJ databases">
        <authorList>
            <person name="Van Vliet M D."/>
        </authorList>
    </citation>
    <scope>NUCLEOTIDE SEQUENCE [LARGE SCALE GENOMIC DNA]</scope>
    <source>
        <strain evidence="7 8">F21</strain>
    </source>
</reference>
<dbReference type="EMBL" id="CAAHFH010000002">
    <property type="protein sequence ID" value="VGO22797.1"/>
    <property type="molecule type" value="Genomic_DNA"/>
</dbReference>
<dbReference type="RefSeq" id="WP_136064442.1">
    <property type="nucleotide sequence ID" value="NZ_CAAHFH010000002.1"/>
</dbReference>
<feature type="transmembrane region" description="Helical" evidence="5">
    <location>
        <begin position="50"/>
        <end position="70"/>
    </location>
</feature>
<dbReference type="PANTHER" id="PTHR22550:SF5">
    <property type="entry name" value="LEUCINE ZIPPER PROTEIN 4"/>
    <property type="match status" value="1"/>
</dbReference>
<gene>
    <name evidence="7" type="ORF">SCARR_04894</name>
</gene>
<keyword evidence="2 5" id="KW-0812">Transmembrane</keyword>
<dbReference type="Pfam" id="PF00092">
    <property type="entry name" value="VWA"/>
    <property type="match status" value="1"/>
</dbReference>
<dbReference type="Proteomes" id="UP000346198">
    <property type="component" value="Unassembled WGS sequence"/>
</dbReference>
<dbReference type="SUPFAM" id="SSF53300">
    <property type="entry name" value="vWA-like"/>
    <property type="match status" value="1"/>
</dbReference>
<keyword evidence="3 5" id="KW-1133">Transmembrane helix</keyword>
<evidence type="ECO:0000313" key="8">
    <source>
        <dbReference type="Proteomes" id="UP000346198"/>
    </source>
</evidence>
<accession>A0A6C2UUG3</accession>
<dbReference type="InterPro" id="IPR036465">
    <property type="entry name" value="vWFA_dom_sf"/>
</dbReference>